<dbReference type="GO" id="GO:0000209">
    <property type="term" value="P:protein polyubiquitination"/>
    <property type="evidence" value="ECO:0007669"/>
    <property type="project" value="TreeGrafter"/>
</dbReference>
<dbReference type="GO" id="GO:0043130">
    <property type="term" value="F:ubiquitin binding"/>
    <property type="evidence" value="ECO:0007669"/>
    <property type="project" value="InterPro"/>
</dbReference>
<keyword evidence="3 5" id="KW-0833">Ubl conjugation pathway</keyword>
<feature type="compositionally biased region" description="Basic and acidic residues" evidence="7">
    <location>
        <begin position="1380"/>
        <end position="1394"/>
    </location>
</feature>
<dbReference type="SMART" id="SM00119">
    <property type="entry name" value="HECTc"/>
    <property type="match status" value="1"/>
</dbReference>
<dbReference type="GO" id="GO:0090263">
    <property type="term" value="P:positive regulation of canonical Wnt signaling pathway"/>
    <property type="evidence" value="ECO:0007669"/>
    <property type="project" value="TreeGrafter"/>
</dbReference>
<dbReference type="SUPFAM" id="SSF56204">
    <property type="entry name" value="Hect, E3 ligase catalytic domain"/>
    <property type="match status" value="1"/>
</dbReference>
<keyword evidence="4" id="KW-0862">Zinc</keyword>
<feature type="compositionally biased region" description="Acidic residues" evidence="7">
    <location>
        <begin position="1317"/>
        <end position="1333"/>
    </location>
</feature>
<feature type="compositionally biased region" description="Basic and acidic residues" evidence="7">
    <location>
        <begin position="1480"/>
        <end position="1489"/>
    </location>
</feature>
<dbReference type="GO" id="GO:0005737">
    <property type="term" value="C:cytoplasm"/>
    <property type="evidence" value="ECO:0007669"/>
    <property type="project" value="TreeGrafter"/>
</dbReference>
<keyword evidence="13" id="KW-1185">Reference proteome</keyword>
<dbReference type="Gene3D" id="1.10.8.10">
    <property type="entry name" value="DNA helicase RuvA subunit, C-terminal domain"/>
    <property type="match status" value="1"/>
</dbReference>
<dbReference type="InterPro" id="IPR035983">
    <property type="entry name" value="Hect_E3_ubiquitin_ligase"/>
</dbReference>
<feature type="region of interest" description="Disordered" evidence="7">
    <location>
        <begin position="1214"/>
        <end position="1510"/>
    </location>
</feature>
<evidence type="ECO:0000256" key="7">
    <source>
        <dbReference type="SAM" id="MobiDB-lite"/>
    </source>
</evidence>
<dbReference type="FunFam" id="1.10.8.10:FF:000009">
    <property type="entry name" value="Putative E3 ubiquitin-protein ligase UBR5"/>
    <property type="match status" value="1"/>
</dbReference>
<sequence length="2588" mass="287579">MMAARRTAGALGERAGVIVDRSRPLVPLSAIPEDLIAQAQVVLQGKSREVIVRELQRTNLNVNEAVNNLLSRDDEEGDEIDEGSEAYLPEELLSLLDAGLRSDSHGSAVIDGDNLYASGEGFDYVVARDIARRRVDRDKKNDKTKEFSSETYTRLKYDERLQYWAKEIDMFPTGVTKFVKIAAMSSELIALGDNGFFYSWSWKNDGHGSMTAHPFGIKLLTSAPDEEKFIDVVSCAYRACVITNMNRVASFMDGEACGIKISNMLLTPLMEIPDGEKYASLYVCPMGIYPFNERRKLWERMRSKSRRNSNLTSPEVVEGCEVRTKSHPIYTTGSVALNFSSGTPMVGVGALMESAWTLSELCRFRVMTPAQHDETSDDDGSCLNSSANQSTDKKGSLNRLRLLIEKRGRLHLVRLSVFGKIQSDHVLPVNVSAICNSGLHLPRLHNYGDEMIMMISDSNGSIIPMVRDATGGFREPVYCALPKIHNFAVGLRPLDSGDNENASATANEDSSSTSRNANRTGVMVALIAPSPSTTRPRIPSLLQTILYCDLQGVDLVLDALSRELDREVVKTEILNSRADGNRTIFHAAVMNCFATTNKEEADTMEISVDTENKPLPRLAAVDMSAAEETRTAFDNRWQRMLRRHGANAEEEMLIRELMANNPLRRPGHDVGNMEDVLADFARSLKDAKKSSVFIEDMKEEASMPIIVNANNEPKVRQCNSIEIVKTLCYNSTVAPYLLELLTTKDINGHTPFMCAVNYRAYTAAFILWLAAEELQKEAQIAGLQGKKQSADAILNSIIYPVGSRPDDSPLFMLCMNDTCSFTWTGDEHINQDIFECRTCGLVGTLCCCTECAYTCHRNHECRLKRTSPTAYCDCWEKCSCRALVAGNTLRREKLVSVLLNSTDLIHRTNSRGEHLLLFLARTVGRQTIEQEHYQRRMMKKSQGANDTTPEHDLEPPKFARTAFAKLLADWRAVKSLIMLGVKGMQNDALVVEEVFHLNQQHGCSHLDKFAFILLAKCSETHIDTLLNTLITEANKNSEEMKRDPDIDYVISRFIRAVIRMFILLTLLSPAAITVATATASGISQVMTSGNTPPRRIFGPGLHTVSFTGLLSLVRSTSGRESSAAKEAKKKNVTNFVLKCRRIFQTLLNYSINELCNMADSLIAPVRLGVIKPTSVIAQNITGDPLDVIEKFLNAKVDLSTISTTGEDFAAVKFGRKRKRSTRREGDHGDEEMREAPQPHSTPESDNSSDSDSDESRPTRSQSYVGEVYNALRNEASSGNYDGDELFSMSEEDPEDDSVESKSGTERKLCNGNLEQEFGNEEDEGNYEEGDENENDRYEQEGEHEGNEEGNGDGEDEEMQVEPNEEDDIPESGDGTSDGTYDVRSRHIRPNERRTNQSSRNSRAINSLPGEQQQDAAPRTDSNSASQQRVRNNEVNSSTNRNADTTSARVSGVTNGRHSTIPLQWAMRRMTSNVERSTATRRNDESENRESNAGPLTNSKHLRESSEDASTSITKTNQQLALSFSLIIRLIVDLMPILVDHREFVKSSYSLIPKMLELNDVAVVAIRRLIDERLYVVWHWMEIVLDRTEAQLRFGNALMASPSIAAVLRKEKKLSPKKGDDRDTERPSPRPGSGNHSSTPVPRQDYTAGSATGTNKKDEQNSDSTASLEDFFDYVTALMRSHASENGDDVPIIEFNALKALAFVADAYLSLTDVLEKLDARIALGLNSTENVASDKEVIDMFQNDEASAVDSGKSSMQAGASMIDFFQRSNSLLYPGIASSSNYHAFEHKCVDSLALAERPQLLRPDIEKEEMFGLPIKHKTACEHRKSVREHGTKHPAHQGLVAPWSNYQEMLPVNTSEEKEIPVSGLSRPNVIVHSKSISNEPIMQGKRRRLCSSSIIPPPRGFVAIQLESLKSALHRSNQSRVHKSLARWKNTLNLMAKAFSDQLLIACGGEVTGSILLNEMAGFLVREAQFRKKMEKFKATQSKDIVFEIERDKHEMIAQTIRQLNVHYSRRVSNSSSVNSTQNNNADSSREFGSIRSVRLINLSWASASNKDDSDAPPLACHKVKVTFKNEPGEGSGVARSFYAAIADAFLTMKRLPTETQVLAAFGSLPADIPPSSGNRGSGRGSYRDRSAILLNSLSMAGRRRSLRNRYTLSVSSPSYYSRHQPHLNEPSGDVEPAVPSNIDNLATSQAPSAWEPERETLGERLLARVRAIRPQLCNKITGMLLDLQPHQLITILASEELLRAQVEEASEMIQAAGLGNSDGDRANELAPSNRGQPASTKTGPIARASSTPNLNSANDSGPVSLEDDIAPLFYRPSRTGYYTPIAGKNSAHRLNAFRNVGRMIGICLMQMEIFPLHLCRHVLKFILGRPINWFDLAFYDPVLFESMRTLIFNEGPTRPEQINSLYLTFEVAVPEQEGGGTMELKPGGTNIAVTHENVVEYIYLFVEARMLGNHLKCLEAIKQGVYDVIPLGSLANMTAEDLRLLLCGTQEISMALMQSYTTFTDESSASPELLHKFKGWFWSICNKLNNQEKQDLIFFWTGSPTLPPSEDGFQPMPTVLVRPADDLHLPTANTCISRFALLF</sequence>
<dbReference type="CDD" id="cd19675">
    <property type="entry name" value="UBR-box_UBR5"/>
    <property type="match status" value="1"/>
</dbReference>
<dbReference type="Gene3D" id="3.30.2410.10">
    <property type="entry name" value="Hect, E3 ligase catalytic domain"/>
    <property type="match status" value="1"/>
</dbReference>
<dbReference type="SMART" id="SM00517">
    <property type="entry name" value="PolyA"/>
    <property type="match status" value="1"/>
</dbReference>
<feature type="region of interest" description="Disordered" evidence="7">
    <location>
        <begin position="2262"/>
        <end position="2306"/>
    </location>
</feature>
<dbReference type="InterPro" id="IPR003126">
    <property type="entry name" value="Znf_UBR"/>
</dbReference>
<evidence type="ECO:0000313" key="13">
    <source>
        <dbReference type="Proteomes" id="UP000242913"/>
    </source>
</evidence>
<evidence type="ECO:0000256" key="4">
    <source>
        <dbReference type="ARBA" id="ARBA00022833"/>
    </source>
</evidence>
<evidence type="ECO:0000313" key="12">
    <source>
        <dbReference type="EMBL" id="OZC06407.1"/>
    </source>
</evidence>
<feature type="compositionally biased region" description="Basic and acidic residues" evidence="7">
    <location>
        <begin position="1298"/>
        <end position="1308"/>
    </location>
</feature>
<feature type="region of interest" description="Disordered" evidence="7">
    <location>
        <begin position="372"/>
        <end position="393"/>
    </location>
</feature>
<dbReference type="Pfam" id="PF00658">
    <property type="entry name" value="MLLE"/>
    <property type="match status" value="1"/>
</dbReference>
<feature type="active site" description="Glycyl thioester intermediate" evidence="5">
    <location>
        <position position="2580"/>
    </location>
</feature>
<feature type="compositionally biased region" description="Acidic residues" evidence="7">
    <location>
        <begin position="1281"/>
        <end position="1297"/>
    </location>
</feature>
<feature type="domain" description="HECT" evidence="9">
    <location>
        <begin position="2318"/>
        <end position="2586"/>
    </location>
</feature>
<evidence type="ECO:0000256" key="6">
    <source>
        <dbReference type="PROSITE-ProRule" id="PRU00508"/>
    </source>
</evidence>
<feature type="compositionally biased region" description="Polar residues" evidence="7">
    <location>
        <begin position="1633"/>
        <end position="1653"/>
    </location>
</feature>
<feature type="region of interest" description="Disordered" evidence="7">
    <location>
        <begin position="2161"/>
        <end position="2186"/>
    </location>
</feature>
<gene>
    <name evidence="12" type="ORF">X798_06604</name>
</gene>
<dbReference type="SMART" id="SM00396">
    <property type="entry name" value="ZnF_UBR1"/>
    <property type="match status" value="1"/>
</dbReference>
<evidence type="ECO:0000259" key="11">
    <source>
        <dbReference type="PROSITE" id="PS51309"/>
    </source>
</evidence>
<feature type="compositionally biased region" description="Basic and acidic residues" evidence="7">
    <location>
        <begin position="1334"/>
        <end position="1346"/>
    </location>
</feature>
<reference evidence="12 13" key="1">
    <citation type="submission" date="2015-12" db="EMBL/GenBank/DDBJ databases">
        <title>Draft genome of the nematode, Onchocerca flexuosa.</title>
        <authorList>
            <person name="Mitreva M."/>
        </authorList>
    </citation>
    <scope>NUCLEOTIDE SEQUENCE [LARGE SCALE GENOMIC DNA]</scope>
    <source>
        <strain evidence="12">Red Deer</strain>
    </source>
</reference>
<name>A0A238BLS4_9BILA</name>
<feature type="domain" description="UBR-type" evidence="10">
    <location>
        <begin position="817"/>
        <end position="885"/>
    </location>
</feature>
<keyword evidence="2" id="KW-0863">Zinc-finger</keyword>
<feature type="compositionally biased region" description="Polar residues" evidence="7">
    <location>
        <begin position="2278"/>
        <end position="2306"/>
    </location>
</feature>
<dbReference type="InterPro" id="IPR047503">
    <property type="entry name" value="UBR-box_UBR5"/>
</dbReference>
<dbReference type="Proteomes" id="UP000242913">
    <property type="component" value="Unassembled WGS sequence"/>
</dbReference>
<dbReference type="GO" id="GO:0003723">
    <property type="term" value="F:RNA binding"/>
    <property type="evidence" value="ECO:0007669"/>
    <property type="project" value="InterPro"/>
</dbReference>
<dbReference type="InterPro" id="IPR036053">
    <property type="entry name" value="PABP-dom"/>
</dbReference>
<evidence type="ECO:0000259" key="8">
    <source>
        <dbReference type="PROSITE" id="PS50030"/>
    </source>
</evidence>
<dbReference type="PROSITE" id="PS50030">
    <property type="entry name" value="UBA"/>
    <property type="match status" value="1"/>
</dbReference>
<feature type="domain" description="PABC" evidence="11">
    <location>
        <begin position="2186"/>
        <end position="2263"/>
    </location>
</feature>
<feature type="compositionally biased region" description="Acidic residues" evidence="7">
    <location>
        <begin position="1347"/>
        <end position="1370"/>
    </location>
</feature>
<dbReference type="InterPro" id="IPR024725">
    <property type="entry name" value="UBR5_UBA"/>
</dbReference>
<organism evidence="12 13">
    <name type="scientific">Onchocerca flexuosa</name>
    <dbReference type="NCBI Taxonomy" id="387005"/>
    <lineage>
        <taxon>Eukaryota</taxon>
        <taxon>Metazoa</taxon>
        <taxon>Ecdysozoa</taxon>
        <taxon>Nematoda</taxon>
        <taxon>Chromadorea</taxon>
        <taxon>Rhabditida</taxon>
        <taxon>Spirurina</taxon>
        <taxon>Spiruromorpha</taxon>
        <taxon>Filarioidea</taxon>
        <taxon>Onchocercidae</taxon>
        <taxon>Onchocerca</taxon>
    </lineage>
</organism>
<evidence type="ECO:0000256" key="5">
    <source>
        <dbReference type="PROSITE-ProRule" id="PRU00104"/>
    </source>
</evidence>
<feature type="region of interest" description="Disordered" evidence="7">
    <location>
        <begin position="1610"/>
        <end position="1664"/>
    </location>
</feature>
<dbReference type="GO" id="GO:0008270">
    <property type="term" value="F:zinc ion binding"/>
    <property type="evidence" value="ECO:0007669"/>
    <property type="project" value="UniProtKB-KW"/>
</dbReference>
<protein>
    <submittedName>
        <fullName evidence="12">HECT-domain protein</fullName>
    </submittedName>
</protein>
<dbReference type="PROSITE" id="PS50237">
    <property type="entry name" value="HECT"/>
    <property type="match status" value="1"/>
</dbReference>
<dbReference type="InterPro" id="IPR002004">
    <property type="entry name" value="PABP_HYD_C"/>
</dbReference>
<dbReference type="CDD" id="cd14423">
    <property type="entry name" value="CUE_UBR5"/>
    <property type="match status" value="1"/>
</dbReference>
<proteinExistence type="predicted"/>
<feature type="compositionally biased region" description="Basic and acidic residues" evidence="7">
    <location>
        <begin position="1612"/>
        <end position="1627"/>
    </location>
</feature>
<dbReference type="PROSITE" id="PS51157">
    <property type="entry name" value="ZF_UBR"/>
    <property type="match status" value="1"/>
</dbReference>
<dbReference type="InterPro" id="IPR015940">
    <property type="entry name" value="UBA"/>
</dbReference>
<dbReference type="EMBL" id="KZ270119">
    <property type="protein sequence ID" value="OZC06407.1"/>
    <property type="molecule type" value="Genomic_DNA"/>
</dbReference>
<dbReference type="Gene3D" id="3.90.1750.10">
    <property type="entry name" value="Hect, E3 ligase catalytic domains"/>
    <property type="match status" value="1"/>
</dbReference>
<dbReference type="Pfam" id="PF00632">
    <property type="entry name" value="HECT"/>
    <property type="match status" value="1"/>
</dbReference>
<feature type="domain" description="UBA" evidence="8">
    <location>
        <begin position="30"/>
        <end position="72"/>
    </location>
</feature>
<dbReference type="PROSITE" id="PS51309">
    <property type="entry name" value="PABC"/>
    <property type="match status" value="1"/>
</dbReference>
<dbReference type="GO" id="GO:0034450">
    <property type="term" value="F:ubiquitin-ubiquitin ligase activity"/>
    <property type="evidence" value="ECO:0007669"/>
    <property type="project" value="TreeGrafter"/>
</dbReference>
<dbReference type="Pfam" id="PF11547">
    <property type="entry name" value="E3_UbLigase_EDD"/>
    <property type="match status" value="1"/>
</dbReference>
<evidence type="ECO:0000259" key="10">
    <source>
        <dbReference type="PROSITE" id="PS51157"/>
    </source>
</evidence>
<accession>A0A238BLS4</accession>
<dbReference type="PANTHER" id="PTHR46276:SF1">
    <property type="entry name" value="E3 UBIQUITIN-PROTEIN LIGASE UBR5"/>
    <property type="match status" value="1"/>
</dbReference>
<evidence type="ECO:0000259" key="9">
    <source>
        <dbReference type="PROSITE" id="PS50237"/>
    </source>
</evidence>
<feature type="zinc finger region" description="UBR-type" evidence="6">
    <location>
        <begin position="817"/>
        <end position="885"/>
    </location>
</feature>
<evidence type="ECO:0000256" key="3">
    <source>
        <dbReference type="ARBA" id="ARBA00022786"/>
    </source>
</evidence>
<dbReference type="Gene3D" id="3.30.2160.10">
    <property type="entry name" value="Hect, E3 ligase catalytic domain"/>
    <property type="match status" value="1"/>
</dbReference>
<dbReference type="OrthoDB" id="5806595at2759"/>
<evidence type="ECO:0000256" key="1">
    <source>
        <dbReference type="ARBA" id="ARBA00022723"/>
    </source>
</evidence>
<keyword evidence="1" id="KW-0479">Metal-binding</keyword>
<feature type="compositionally biased region" description="Polar residues" evidence="7">
    <location>
        <begin position="1395"/>
        <end position="1461"/>
    </location>
</feature>
<dbReference type="Gene3D" id="1.10.1900.10">
    <property type="entry name" value="c-terminal domain of poly(a) binding protein"/>
    <property type="match status" value="1"/>
</dbReference>
<dbReference type="InterPro" id="IPR000569">
    <property type="entry name" value="HECT_dom"/>
</dbReference>
<dbReference type="GO" id="GO:0005634">
    <property type="term" value="C:nucleus"/>
    <property type="evidence" value="ECO:0007669"/>
    <property type="project" value="TreeGrafter"/>
</dbReference>
<dbReference type="PANTHER" id="PTHR46276">
    <property type="entry name" value="E3 UBIQUITIN-PROTEIN LIGASE UBR5"/>
    <property type="match status" value="1"/>
</dbReference>
<dbReference type="SUPFAM" id="SSF63570">
    <property type="entry name" value="PABC (PABP) domain"/>
    <property type="match status" value="1"/>
</dbReference>
<evidence type="ECO:0000256" key="2">
    <source>
        <dbReference type="ARBA" id="ARBA00022771"/>
    </source>
</evidence>